<evidence type="ECO:0000256" key="1">
    <source>
        <dbReference type="ARBA" id="ARBA00004383"/>
    </source>
</evidence>
<keyword evidence="5 10" id="KW-0997">Cell inner membrane</keyword>
<feature type="compositionally biased region" description="Low complexity" evidence="11">
    <location>
        <begin position="155"/>
        <end position="178"/>
    </location>
</feature>
<dbReference type="Gene3D" id="3.30.1150.10">
    <property type="match status" value="1"/>
</dbReference>
<evidence type="ECO:0000313" key="13">
    <source>
        <dbReference type="EMBL" id="THF65294.1"/>
    </source>
</evidence>
<evidence type="ECO:0000256" key="11">
    <source>
        <dbReference type="SAM" id="MobiDB-lite"/>
    </source>
</evidence>
<keyword evidence="8" id="KW-1133">Transmembrane helix</keyword>
<dbReference type="GO" id="GO:0015891">
    <property type="term" value="P:siderophore transport"/>
    <property type="evidence" value="ECO:0007669"/>
    <property type="project" value="InterPro"/>
</dbReference>
<dbReference type="SUPFAM" id="SSF74653">
    <property type="entry name" value="TolA/TonB C-terminal domain"/>
    <property type="match status" value="1"/>
</dbReference>
<feature type="compositionally biased region" description="Low complexity" evidence="11">
    <location>
        <begin position="12"/>
        <end position="27"/>
    </location>
</feature>
<feature type="compositionally biased region" description="Pro residues" evidence="11">
    <location>
        <begin position="99"/>
        <end position="116"/>
    </location>
</feature>
<keyword evidence="4 10" id="KW-1003">Cell membrane</keyword>
<proteinExistence type="inferred from homology"/>
<gene>
    <name evidence="13" type="ORF">E6O51_01445</name>
</gene>
<keyword evidence="9" id="KW-0472">Membrane</keyword>
<dbReference type="PANTHER" id="PTHR33446">
    <property type="entry name" value="PROTEIN TONB-RELATED"/>
    <property type="match status" value="1"/>
</dbReference>
<name>A0A4S4B0X8_9RHOO</name>
<dbReference type="GO" id="GO:0015031">
    <property type="term" value="P:protein transport"/>
    <property type="evidence" value="ECO:0007669"/>
    <property type="project" value="UniProtKB-UniRule"/>
</dbReference>
<dbReference type="PANTHER" id="PTHR33446:SF2">
    <property type="entry name" value="PROTEIN TONB"/>
    <property type="match status" value="1"/>
</dbReference>
<comment type="similarity">
    <text evidence="2 10">Belongs to the TonB family.</text>
</comment>
<dbReference type="GO" id="GO:0055085">
    <property type="term" value="P:transmembrane transport"/>
    <property type="evidence" value="ECO:0007669"/>
    <property type="project" value="InterPro"/>
</dbReference>
<dbReference type="GO" id="GO:0098797">
    <property type="term" value="C:plasma membrane protein complex"/>
    <property type="evidence" value="ECO:0007669"/>
    <property type="project" value="TreeGrafter"/>
</dbReference>
<dbReference type="EMBL" id="SSOD01000001">
    <property type="protein sequence ID" value="THF65294.1"/>
    <property type="molecule type" value="Genomic_DNA"/>
</dbReference>
<dbReference type="PRINTS" id="PR01374">
    <property type="entry name" value="TONBPROTEIN"/>
</dbReference>
<keyword evidence="6" id="KW-0812">Transmembrane</keyword>
<comment type="function">
    <text evidence="10">Interacts with outer membrane receptor proteins that carry out high-affinity binding and energy dependent uptake into the periplasmic space of specific substrates. It could act to transduce energy from the cytoplasmic membrane to specific energy-requiring processes in the outer membrane, resulting in the release into the periplasm of ligands bound by these outer membrane proteins.</text>
</comment>
<organism evidence="13 14">
    <name type="scientific">Pseudothauera rhizosphaerae</name>
    <dbReference type="NCBI Taxonomy" id="2565932"/>
    <lineage>
        <taxon>Bacteria</taxon>
        <taxon>Pseudomonadati</taxon>
        <taxon>Pseudomonadota</taxon>
        <taxon>Betaproteobacteria</taxon>
        <taxon>Rhodocyclales</taxon>
        <taxon>Zoogloeaceae</taxon>
        <taxon>Pseudothauera</taxon>
    </lineage>
</organism>
<dbReference type="InterPro" id="IPR006260">
    <property type="entry name" value="TonB/TolA_C"/>
</dbReference>
<dbReference type="InterPro" id="IPR037682">
    <property type="entry name" value="TonB_C"/>
</dbReference>
<evidence type="ECO:0000313" key="14">
    <source>
        <dbReference type="Proteomes" id="UP000307956"/>
    </source>
</evidence>
<comment type="caution">
    <text evidence="13">The sequence shown here is derived from an EMBL/GenBank/DDBJ whole genome shotgun (WGS) entry which is preliminary data.</text>
</comment>
<sequence length="289" mass="29036">MPAGGGFVAGQGRAAPVGGNAPAGGAPPREDGRAPHSRYGLRRAGEVRAAGRCLAALLALALHGAGLLAILATWPERQTAGESSVIEVALISAPLPAPTPAPAPAPPAAAPAPPEPRAVATPPRKRAPAPVRKPEAKVEKQAEAVETPSPTALTAADSAAPPEEAAPAPAAADAAPAPAGGGVPSARGTPADEALVAPRFDADYLSNPAPAYPLPARRQRHEGQVTLRVAVSAEGRPLRIEVVAGSGSEHLDRAAREAVAGWRFVPARRGGRAVEAAVLVPIIFRLGAR</sequence>
<evidence type="ECO:0000256" key="8">
    <source>
        <dbReference type="ARBA" id="ARBA00022989"/>
    </source>
</evidence>
<protein>
    <recommendedName>
        <fullName evidence="10">Protein TonB</fullName>
    </recommendedName>
</protein>
<evidence type="ECO:0000259" key="12">
    <source>
        <dbReference type="PROSITE" id="PS52015"/>
    </source>
</evidence>
<evidence type="ECO:0000256" key="4">
    <source>
        <dbReference type="ARBA" id="ARBA00022475"/>
    </source>
</evidence>
<accession>A0A4S4B0X8</accession>
<keyword evidence="10" id="KW-0735">Signal-anchor</keyword>
<dbReference type="AlphaFoldDB" id="A0A4S4B0X8"/>
<evidence type="ECO:0000256" key="2">
    <source>
        <dbReference type="ARBA" id="ARBA00006555"/>
    </source>
</evidence>
<keyword evidence="3 10" id="KW-0813">Transport</keyword>
<keyword evidence="14" id="KW-1185">Reference proteome</keyword>
<feature type="region of interest" description="Disordered" evidence="11">
    <location>
        <begin position="1"/>
        <end position="37"/>
    </location>
</feature>
<dbReference type="NCBIfam" id="TIGR01352">
    <property type="entry name" value="tonB_Cterm"/>
    <property type="match status" value="1"/>
</dbReference>
<feature type="domain" description="TonB C-terminal" evidence="12">
    <location>
        <begin position="197"/>
        <end position="289"/>
    </location>
</feature>
<feature type="compositionally biased region" description="Basic and acidic residues" evidence="11">
    <location>
        <begin position="132"/>
        <end position="143"/>
    </location>
</feature>
<evidence type="ECO:0000256" key="7">
    <source>
        <dbReference type="ARBA" id="ARBA00022927"/>
    </source>
</evidence>
<evidence type="ECO:0000256" key="10">
    <source>
        <dbReference type="RuleBase" id="RU362123"/>
    </source>
</evidence>
<dbReference type="Pfam" id="PF03544">
    <property type="entry name" value="TonB_C"/>
    <property type="match status" value="1"/>
</dbReference>
<dbReference type="InterPro" id="IPR003538">
    <property type="entry name" value="TonB"/>
</dbReference>
<dbReference type="Proteomes" id="UP000307956">
    <property type="component" value="Unassembled WGS sequence"/>
</dbReference>
<comment type="subcellular location">
    <subcellularLocation>
        <location evidence="1 10">Cell inner membrane</location>
        <topology evidence="1 10">Single-pass membrane protein</topology>
        <orientation evidence="1 10">Periplasmic side</orientation>
    </subcellularLocation>
</comment>
<dbReference type="PROSITE" id="PS52015">
    <property type="entry name" value="TONB_CTD"/>
    <property type="match status" value="1"/>
</dbReference>
<keyword evidence="7 10" id="KW-0653">Protein transport</keyword>
<evidence type="ECO:0000256" key="6">
    <source>
        <dbReference type="ARBA" id="ARBA00022692"/>
    </source>
</evidence>
<dbReference type="OrthoDB" id="9792439at2"/>
<reference evidence="13 14" key="1">
    <citation type="submission" date="2019-04" db="EMBL/GenBank/DDBJ databases">
        <title>Azoarcus rhizosphaerae sp. nov. isolated from rhizosphere of Ficus religiosa.</title>
        <authorList>
            <person name="Lin S.-Y."/>
            <person name="Hameed A."/>
            <person name="Hsu Y.-H."/>
            <person name="Young C.-C."/>
        </authorList>
    </citation>
    <scope>NUCLEOTIDE SEQUENCE [LARGE SCALE GENOMIC DNA]</scope>
    <source>
        <strain evidence="13 14">CC-YHH848</strain>
    </source>
</reference>
<evidence type="ECO:0000256" key="3">
    <source>
        <dbReference type="ARBA" id="ARBA00022448"/>
    </source>
</evidence>
<dbReference type="InterPro" id="IPR051045">
    <property type="entry name" value="TonB-dependent_transducer"/>
</dbReference>
<dbReference type="GO" id="GO:0030288">
    <property type="term" value="C:outer membrane-bounded periplasmic space"/>
    <property type="evidence" value="ECO:0007669"/>
    <property type="project" value="InterPro"/>
</dbReference>
<evidence type="ECO:0000256" key="9">
    <source>
        <dbReference type="ARBA" id="ARBA00023136"/>
    </source>
</evidence>
<dbReference type="GO" id="GO:0031992">
    <property type="term" value="F:energy transducer activity"/>
    <property type="evidence" value="ECO:0007669"/>
    <property type="project" value="InterPro"/>
</dbReference>
<evidence type="ECO:0000256" key="5">
    <source>
        <dbReference type="ARBA" id="ARBA00022519"/>
    </source>
</evidence>
<feature type="region of interest" description="Disordered" evidence="11">
    <location>
        <begin position="99"/>
        <end position="190"/>
    </location>
</feature>